<dbReference type="SUPFAM" id="SSF50494">
    <property type="entry name" value="Trypsin-like serine proteases"/>
    <property type="match status" value="1"/>
</dbReference>
<dbReference type="InterPro" id="IPR043504">
    <property type="entry name" value="Peptidase_S1_PA_chymotrypsin"/>
</dbReference>
<evidence type="ECO:0000313" key="1">
    <source>
        <dbReference type="EMBL" id="MBA8827182.1"/>
    </source>
</evidence>
<dbReference type="RefSeq" id="WP_182546360.1">
    <property type="nucleotide sequence ID" value="NZ_JACGWZ010000007.1"/>
</dbReference>
<dbReference type="InterPro" id="IPR009003">
    <property type="entry name" value="Peptidase_S1_PA"/>
</dbReference>
<proteinExistence type="predicted"/>
<dbReference type="Gene3D" id="2.40.10.10">
    <property type="entry name" value="Trypsin-like serine proteases"/>
    <property type="match status" value="2"/>
</dbReference>
<protein>
    <submittedName>
        <fullName evidence="1">Uncharacterized protein</fullName>
    </submittedName>
</protein>
<reference evidence="1 2" key="1">
    <citation type="submission" date="2020-07" db="EMBL/GenBank/DDBJ databases">
        <title>Sequencing the genomes of 1000 actinobacteria strains.</title>
        <authorList>
            <person name="Klenk H.-P."/>
        </authorList>
    </citation>
    <scope>NUCLEOTIDE SEQUENCE [LARGE SCALE GENOMIC DNA]</scope>
    <source>
        <strain evidence="1 2">DSM 45975</strain>
    </source>
</reference>
<dbReference type="Proteomes" id="UP000569329">
    <property type="component" value="Unassembled WGS sequence"/>
</dbReference>
<dbReference type="AlphaFoldDB" id="A0A839DYZ4"/>
<comment type="caution">
    <text evidence="1">The sequence shown here is derived from an EMBL/GenBank/DDBJ whole genome shotgun (WGS) entry which is preliminary data.</text>
</comment>
<evidence type="ECO:0000313" key="2">
    <source>
        <dbReference type="Proteomes" id="UP000569329"/>
    </source>
</evidence>
<organism evidence="1 2">
    <name type="scientific">Halosaccharopolyspora lacisalsi</name>
    <dbReference type="NCBI Taxonomy" id="1000566"/>
    <lineage>
        <taxon>Bacteria</taxon>
        <taxon>Bacillati</taxon>
        <taxon>Actinomycetota</taxon>
        <taxon>Actinomycetes</taxon>
        <taxon>Pseudonocardiales</taxon>
        <taxon>Pseudonocardiaceae</taxon>
        <taxon>Halosaccharopolyspora</taxon>
    </lineage>
</organism>
<sequence>MLSIRELRDQAVIRPIKRAVEDHLLDLPGVVAVDIGERTVEGGRTGEQVIVVSVIDKKTADQLDSGMLIPPSVLGVPTDVVEEQPVVFHEHHWVESSEVPVRCGDGIVSGGGGLAPRRPALAGPSRDAGEFRRVGTLGALVLGDAPTTVTMGLTTFDVACMDDAWSVGDQMIDPTVGHVYADLARAALSGRVNAAAVAIDHGLDHSCVIPGIGAVTGQCAAYPGETVRKSGYGTGVTTGTVVSTDSTLRVDHGEALGVRILREQVRVRGVEWGAPFAGCGDAGAVLVNVEGRVVGLHFATTVDGTSAFACPIADVLAELDVGLCTARSGT</sequence>
<accession>A0A839DYZ4</accession>
<keyword evidence="2" id="KW-1185">Reference proteome</keyword>
<dbReference type="EMBL" id="JACGWZ010000007">
    <property type="protein sequence ID" value="MBA8827182.1"/>
    <property type="molecule type" value="Genomic_DNA"/>
</dbReference>
<name>A0A839DYZ4_9PSEU</name>
<gene>
    <name evidence="1" type="ORF">FHX42_004566</name>
</gene>